<feature type="compositionally biased region" description="Pro residues" evidence="9">
    <location>
        <begin position="183"/>
        <end position="193"/>
    </location>
</feature>
<dbReference type="CDD" id="cd03213">
    <property type="entry name" value="ABCG_EPDR"/>
    <property type="match status" value="1"/>
</dbReference>
<keyword evidence="4 10" id="KW-0812">Transmembrane</keyword>
<reference evidence="14" key="1">
    <citation type="journal article" date="2019" name="Int. J. Syst. Evol. Microbiol.">
        <title>The Global Catalogue of Microorganisms (GCM) 10K type strain sequencing project: providing services to taxonomists for standard genome sequencing and annotation.</title>
        <authorList>
            <consortium name="The Broad Institute Genomics Platform"/>
            <consortium name="The Broad Institute Genome Sequencing Center for Infectious Disease"/>
            <person name="Wu L."/>
            <person name="Ma J."/>
        </authorList>
    </citation>
    <scope>NUCLEOTIDE SEQUENCE [LARGE SCALE GENOMIC DNA]</scope>
    <source>
        <strain evidence="14">JCM 17933</strain>
    </source>
</reference>
<dbReference type="InterPro" id="IPR008984">
    <property type="entry name" value="SMAD_FHA_dom_sf"/>
</dbReference>
<dbReference type="InterPro" id="IPR027417">
    <property type="entry name" value="P-loop_NTPase"/>
</dbReference>
<feature type="transmembrane region" description="Helical" evidence="10">
    <location>
        <begin position="854"/>
        <end position="876"/>
    </location>
</feature>
<evidence type="ECO:0000256" key="3">
    <source>
        <dbReference type="ARBA" id="ARBA00022553"/>
    </source>
</evidence>
<feature type="domain" description="FHA" evidence="11">
    <location>
        <begin position="382"/>
        <end position="431"/>
    </location>
</feature>
<dbReference type="SMART" id="SM00382">
    <property type="entry name" value="AAA"/>
    <property type="match status" value="1"/>
</dbReference>
<evidence type="ECO:0000256" key="10">
    <source>
        <dbReference type="SAM" id="Phobius"/>
    </source>
</evidence>
<proteinExistence type="predicted"/>
<evidence type="ECO:0000256" key="5">
    <source>
        <dbReference type="ARBA" id="ARBA00022741"/>
    </source>
</evidence>
<feature type="transmembrane region" description="Helical" evidence="10">
    <location>
        <begin position="891"/>
        <end position="913"/>
    </location>
</feature>
<dbReference type="Pfam" id="PF01061">
    <property type="entry name" value="ABC2_membrane"/>
    <property type="match status" value="1"/>
</dbReference>
<evidence type="ECO:0000313" key="13">
    <source>
        <dbReference type="EMBL" id="GAA4494259.1"/>
    </source>
</evidence>
<feature type="transmembrane region" description="Helical" evidence="10">
    <location>
        <begin position="920"/>
        <end position="940"/>
    </location>
</feature>
<keyword evidence="2" id="KW-0813">Transport</keyword>
<feature type="transmembrane region" description="Helical" evidence="10">
    <location>
        <begin position="770"/>
        <end position="790"/>
    </location>
</feature>
<comment type="subcellular location">
    <subcellularLocation>
        <location evidence="1">Membrane</location>
        <topology evidence="1">Multi-pass membrane protein</topology>
    </subcellularLocation>
</comment>
<dbReference type="PANTHER" id="PTHR48041">
    <property type="entry name" value="ABC TRANSPORTER G FAMILY MEMBER 28"/>
    <property type="match status" value="1"/>
</dbReference>
<feature type="domain" description="FHA" evidence="11">
    <location>
        <begin position="42"/>
        <end position="91"/>
    </location>
</feature>
<dbReference type="InterPro" id="IPR050352">
    <property type="entry name" value="ABCG_transporters"/>
</dbReference>
<organism evidence="13 14">
    <name type="scientific">Actinoallomurus oryzae</name>
    <dbReference type="NCBI Taxonomy" id="502180"/>
    <lineage>
        <taxon>Bacteria</taxon>
        <taxon>Bacillati</taxon>
        <taxon>Actinomycetota</taxon>
        <taxon>Actinomycetes</taxon>
        <taxon>Streptosporangiales</taxon>
        <taxon>Thermomonosporaceae</taxon>
        <taxon>Actinoallomurus</taxon>
    </lineage>
</organism>
<evidence type="ECO:0000313" key="14">
    <source>
        <dbReference type="Proteomes" id="UP001500503"/>
    </source>
</evidence>
<evidence type="ECO:0000256" key="9">
    <source>
        <dbReference type="SAM" id="MobiDB-lite"/>
    </source>
</evidence>
<evidence type="ECO:0000256" key="6">
    <source>
        <dbReference type="ARBA" id="ARBA00022840"/>
    </source>
</evidence>
<dbReference type="CDD" id="cd00060">
    <property type="entry name" value="FHA"/>
    <property type="match status" value="1"/>
</dbReference>
<dbReference type="SUPFAM" id="SSF52540">
    <property type="entry name" value="P-loop containing nucleoside triphosphate hydrolases"/>
    <property type="match status" value="1"/>
</dbReference>
<evidence type="ECO:0000256" key="4">
    <source>
        <dbReference type="ARBA" id="ARBA00022692"/>
    </source>
</evidence>
<keyword evidence="14" id="KW-1185">Reference proteome</keyword>
<feature type="compositionally biased region" description="Low complexity" evidence="9">
    <location>
        <begin position="172"/>
        <end position="182"/>
    </location>
</feature>
<dbReference type="InterPro" id="IPR013525">
    <property type="entry name" value="ABC2_TM"/>
</dbReference>
<gene>
    <name evidence="13" type="ORF">GCM10023191_033140</name>
</gene>
<dbReference type="InterPro" id="IPR000253">
    <property type="entry name" value="FHA_dom"/>
</dbReference>
<keyword evidence="7 10" id="KW-1133">Transmembrane helix</keyword>
<keyword evidence="6" id="KW-0067">ATP-binding</keyword>
<dbReference type="InterPro" id="IPR003593">
    <property type="entry name" value="AAA+_ATPase"/>
</dbReference>
<feature type="transmembrane region" description="Helical" evidence="10">
    <location>
        <begin position="810"/>
        <end position="830"/>
    </location>
</feature>
<keyword evidence="5" id="KW-0547">Nucleotide-binding</keyword>
<dbReference type="Pfam" id="PF00005">
    <property type="entry name" value="ABC_tran"/>
    <property type="match status" value="1"/>
</dbReference>
<feature type="region of interest" description="Disordered" evidence="9">
    <location>
        <begin position="119"/>
        <end position="366"/>
    </location>
</feature>
<name>A0ABP8PY90_9ACTN</name>
<dbReference type="Pfam" id="PF00498">
    <property type="entry name" value="FHA"/>
    <property type="match status" value="2"/>
</dbReference>
<feature type="domain" description="ABC transporter" evidence="12">
    <location>
        <begin position="467"/>
        <end position="701"/>
    </location>
</feature>
<evidence type="ECO:0000259" key="12">
    <source>
        <dbReference type="PROSITE" id="PS50893"/>
    </source>
</evidence>
<protein>
    <recommendedName>
        <fullName evidence="15">FHA modulated ABC efflux pump with fused ATPase and integral membrane subunits</fullName>
    </recommendedName>
</protein>
<feature type="transmembrane region" description="Helical" evidence="10">
    <location>
        <begin position="986"/>
        <end position="1007"/>
    </location>
</feature>
<dbReference type="Proteomes" id="UP001500503">
    <property type="component" value="Unassembled WGS sequence"/>
</dbReference>
<dbReference type="SMART" id="SM00240">
    <property type="entry name" value="FHA"/>
    <property type="match status" value="2"/>
</dbReference>
<dbReference type="EMBL" id="BAABHF010000019">
    <property type="protein sequence ID" value="GAA4494259.1"/>
    <property type="molecule type" value="Genomic_DNA"/>
</dbReference>
<evidence type="ECO:0008006" key="15">
    <source>
        <dbReference type="Google" id="ProtNLM"/>
    </source>
</evidence>
<keyword evidence="8 10" id="KW-0472">Membrane</keyword>
<sequence>MRSSRRADTRGLGAGDGKGDFVTQLVVESNGVSVALDPRRSYRLGRDPGADIVVSVEGVSRSHAVLRFEGGQWILEDSGSANGTYDGGRRVQRVVVAPGSQVRLGHPEQGVPVAFRAAPASATRAEPGTEPAGHPAQAQGGFSPQSPGQVYPPPGAQGQTPPPAPQQPPTGYPGQAAASAPQGTPPPYGPPPGQGDGTGAMPPYQQSAQGGGAGAAPPYPQGGGTGGMPPYQQATQDGGTGAMPPYQQSAQGGGTGTMPPYQQPGQGGGTGAMPPYQQATQGMSPGAAPPYQQPAQGGGTGAMPPYQQPGQGGGTGTMPPYDQATQLGGPGTMPPAAQGYQDDPIGYLPTHGTPPPRAPMPTMGGQYREPTKVRNLGGQQVLRIGRAPENDMVVADLRVSRQHAELRSSGGTYEIVDVGSRSGTYVNGQRVERAMIGPNDIVGIGPSTFHLVGDVLTEYTDTGAVSFSAHDLTVTVDKGKVLLDHVSFPLGEKCLVAVIGPSGSGKSTLLRALTGLRPADQGTVSYDGRDLYRDYSELRSRIGLVPQDDILHTSLTVRRALIYAAELRFPDDTRQHERKARVDEVLKELGLDHRRDNKISSLSGGQRKRVSVALELLTKPSLLFLDEPTSGLDPGLDKSVMQMLRGLADDGRTVAVVTHSVANLDICDRLLVMAPGGRIAYFGPPKEALPFLGFNDWADVFQAFDDPSIDWGGRYLQSPAHQKYVTADLVQPVAQQAGPVNYQPPSKPQSWPEQLSTLIRRYIRSIAADPLFLGITVALPIIMGAVARVIPAGDLTSKVPGSQGGAANLLMILCIGGCLTGAANAVRELVKERPIYQRERAVGLSRSAYLTSKLLVLGVITIGQGIVLTLVAMLGVNMRDKGVITTPMPELIIAVALLSFTAMTLGLLISAIVKTSEMTMPLLVLTTLVQIVFCGALVHLDGKAVLEQFAWLVPARWAFAAMAGTLDITFLLPHKDPPDPLWKQQFSTWLLDMGMMVVLGVILIFLVERMLRRQEPEVMRKR</sequence>
<accession>A0ABP8PY90</accession>
<evidence type="ECO:0000256" key="8">
    <source>
        <dbReference type="ARBA" id="ARBA00023136"/>
    </source>
</evidence>
<feature type="compositionally biased region" description="Pro residues" evidence="9">
    <location>
        <begin position="150"/>
        <end position="171"/>
    </location>
</feature>
<dbReference type="PROSITE" id="PS00211">
    <property type="entry name" value="ABC_TRANSPORTER_1"/>
    <property type="match status" value="1"/>
</dbReference>
<comment type="caution">
    <text evidence="13">The sequence shown here is derived from an EMBL/GenBank/DDBJ whole genome shotgun (WGS) entry which is preliminary data.</text>
</comment>
<dbReference type="InterPro" id="IPR017871">
    <property type="entry name" value="ABC_transporter-like_CS"/>
</dbReference>
<evidence type="ECO:0000256" key="1">
    <source>
        <dbReference type="ARBA" id="ARBA00004141"/>
    </source>
</evidence>
<evidence type="ECO:0000259" key="11">
    <source>
        <dbReference type="PROSITE" id="PS50006"/>
    </source>
</evidence>
<keyword evidence="3" id="KW-0597">Phosphoprotein</keyword>
<evidence type="ECO:0000256" key="7">
    <source>
        <dbReference type="ARBA" id="ARBA00022989"/>
    </source>
</evidence>
<dbReference type="Gene3D" id="2.60.200.20">
    <property type="match status" value="2"/>
</dbReference>
<dbReference type="Gene3D" id="3.40.50.300">
    <property type="entry name" value="P-loop containing nucleotide triphosphate hydrolases"/>
    <property type="match status" value="1"/>
</dbReference>
<dbReference type="SUPFAM" id="SSF49879">
    <property type="entry name" value="SMAD/FHA domain"/>
    <property type="match status" value="2"/>
</dbReference>
<dbReference type="PROSITE" id="PS50893">
    <property type="entry name" value="ABC_TRANSPORTER_2"/>
    <property type="match status" value="1"/>
</dbReference>
<dbReference type="PANTHER" id="PTHR48041:SF139">
    <property type="entry name" value="PROTEIN SCARLET"/>
    <property type="match status" value="1"/>
</dbReference>
<dbReference type="PROSITE" id="PS50006">
    <property type="entry name" value="FHA_DOMAIN"/>
    <property type="match status" value="2"/>
</dbReference>
<dbReference type="InterPro" id="IPR003439">
    <property type="entry name" value="ABC_transporter-like_ATP-bd"/>
</dbReference>
<evidence type="ECO:0000256" key="2">
    <source>
        <dbReference type="ARBA" id="ARBA00022448"/>
    </source>
</evidence>